<dbReference type="Gene3D" id="3.10.20.70">
    <property type="entry name" value="Glutamine synthetase, N-terminal domain"/>
    <property type="match status" value="1"/>
</dbReference>
<reference evidence="11 12" key="1">
    <citation type="submission" date="2019-12" db="EMBL/GenBank/DDBJ databases">
        <title>Maritimibacter sp. nov. sp. isolated from sea sand.</title>
        <authorList>
            <person name="Kim J."/>
            <person name="Jeong S.E."/>
            <person name="Jung H.S."/>
            <person name="Jeon C.O."/>
        </authorList>
    </citation>
    <scope>NUCLEOTIDE SEQUENCE [LARGE SCALE GENOMIC DNA]</scope>
    <source>
        <strain evidence="11 12">DP07</strain>
    </source>
</reference>
<dbReference type="SUPFAM" id="SSF54368">
    <property type="entry name" value="Glutamine synthetase, N-terminal domain"/>
    <property type="match status" value="1"/>
</dbReference>
<evidence type="ECO:0000313" key="12">
    <source>
        <dbReference type="Proteomes" id="UP000467322"/>
    </source>
</evidence>
<accession>A0A845M948</accession>
<protein>
    <submittedName>
        <fullName evidence="11">Glutamine synthetase</fullName>
    </submittedName>
</protein>
<dbReference type="Proteomes" id="UP000467322">
    <property type="component" value="Unassembled WGS sequence"/>
</dbReference>
<dbReference type="EMBL" id="WTUX01000017">
    <property type="protein sequence ID" value="MZR14203.1"/>
    <property type="molecule type" value="Genomic_DNA"/>
</dbReference>
<comment type="similarity">
    <text evidence="7 8">Belongs to the glutamine synthetase family.</text>
</comment>
<sequence length="453" mass="49377">MIDRVAADGLETVRVLFADMHGVLRGKTVAARALPSIMADGMKVPSTLLLKDTSHRTAFPIWTGDEDAPMAGASDILLVPDPATFRRLPWSDHSGWILCDARRQDGGPIPFAPRDLLRAQVERLAEQGLEMRIGLEVEFHVFDVVDPKLDHADTTMPPAPPETRAPAPGYQFLTETIYAQLEPIMDRLRRVCEEMGLPVRTTEVEMGPGQVEFTFDPADPVTQADAMVMFRTLAKEVCAQEGKHATFMCRPKVANAAASGWHVHASVLDRKSGENRFMSDSGELTDLAGQWIAGILAHAAESCLLTTPTVNGYKRYTQFQLAPDRIAWGRDNRGAMLRALIAPGDPASRLENRVADPAANPYLLFASQIASGLAGMDAGLAPPAPVTSPYAEEAPALPASLGAAIEAFAASPLYARVLGAETVTHLATLKRAEWDRYLAHVSDWEQAEYFRLF</sequence>
<dbReference type="GO" id="GO:0005524">
    <property type="term" value="F:ATP binding"/>
    <property type="evidence" value="ECO:0007669"/>
    <property type="project" value="UniProtKB-KW"/>
</dbReference>
<evidence type="ECO:0000259" key="10">
    <source>
        <dbReference type="PROSITE" id="PS51987"/>
    </source>
</evidence>
<name>A0A845M948_9RHOB</name>
<dbReference type="PANTHER" id="PTHR43785">
    <property type="entry name" value="GAMMA-GLUTAMYLPUTRESCINE SYNTHETASE"/>
    <property type="match status" value="1"/>
</dbReference>
<dbReference type="GO" id="GO:0004356">
    <property type="term" value="F:glutamine synthetase activity"/>
    <property type="evidence" value="ECO:0007669"/>
    <property type="project" value="InterPro"/>
</dbReference>
<dbReference type="PROSITE" id="PS51987">
    <property type="entry name" value="GS_CATALYTIC"/>
    <property type="match status" value="1"/>
</dbReference>
<evidence type="ECO:0000256" key="5">
    <source>
        <dbReference type="ARBA" id="ARBA00022840"/>
    </source>
</evidence>
<dbReference type="PROSITE" id="PS51986">
    <property type="entry name" value="GS_BETA_GRASP"/>
    <property type="match status" value="1"/>
</dbReference>
<gene>
    <name evidence="11" type="ORF">GQE99_14365</name>
</gene>
<feature type="domain" description="GS beta-grasp" evidence="9">
    <location>
        <begin position="8"/>
        <end position="106"/>
    </location>
</feature>
<evidence type="ECO:0000256" key="1">
    <source>
        <dbReference type="ARBA" id="ARBA00001946"/>
    </source>
</evidence>
<keyword evidence="4" id="KW-0547">Nucleotide-binding</keyword>
<evidence type="ECO:0000256" key="3">
    <source>
        <dbReference type="ARBA" id="ARBA00022598"/>
    </source>
</evidence>
<evidence type="ECO:0000259" key="9">
    <source>
        <dbReference type="PROSITE" id="PS51986"/>
    </source>
</evidence>
<comment type="caution">
    <text evidence="11">The sequence shown here is derived from an EMBL/GenBank/DDBJ whole genome shotgun (WGS) entry which is preliminary data.</text>
</comment>
<comment type="cofactor">
    <cofactor evidence="1">
        <name>Mg(2+)</name>
        <dbReference type="ChEBI" id="CHEBI:18420"/>
    </cofactor>
</comment>
<dbReference type="InterPro" id="IPR008146">
    <property type="entry name" value="Gln_synth_cat_dom"/>
</dbReference>
<dbReference type="AlphaFoldDB" id="A0A845M948"/>
<evidence type="ECO:0000313" key="11">
    <source>
        <dbReference type="EMBL" id="MZR14203.1"/>
    </source>
</evidence>
<keyword evidence="5" id="KW-0067">ATP-binding</keyword>
<evidence type="ECO:0000256" key="2">
    <source>
        <dbReference type="ARBA" id="ARBA00003117"/>
    </source>
</evidence>
<evidence type="ECO:0000256" key="6">
    <source>
        <dbReference type="ARBA" id="ARBA00023231"/>
    </source>
</evidence>
<dbReference type="PANTHER" id="PTHR43785:SF12">
    <property type="entry name" value="TYPE-1 GLUTAMINE SYNTHETASE 2"/>
    <property type="match status" value="1"/>
</dbReference>
<dbReference type="RefSeq" id="WP_161352389.1">
    <property type="nucleotide sequence ID" value="NZ_WTUX01000017.1"/>
</dbReference>
<dbReference type="InterPro" id="IPR036651">
    <property type="entry name" value="Gln_synt_N_sf"/>
</dbReference>
<evidence type="ECO:0000256" key="4">
    <source>
        <dbReference type="ARBA" id="ARBA00022741"/>
    </source>
</evidence>
<comment type="function">
    <text evidence="2">Catalyzes the ATP-dependent biosynthesis of glutamine from glutamate and ammonia.</text>
</comment>
<dbReference type="InterPro" id="IPR014746">
    <property type="entry name" value="Gln_synth/guanido_kin_cat_dom"/>
</dbReference>
<dbReference type="SUPFAM" id="SSF55931">
    <property type="entry name" value="Glutamine synthetase/guanido kinase"/>
    <property type="match status" value="1"/>
</dbReference>
<keyword evidence="3" id="KW-0436">Ligase</keyword>
<feature type="domain" description="GS catalytic" evidence="10">
    <location>
        <begin position="113"/>
        <end position="453"/>
    </location>
</feature>
<evidence type="ECO:0000256" key="7">
    <source>
        <dbReference type="PROSITE-ProRule" id="PRU01330"/>
    </source>
</evidence>
<proteinExistence type="inferred from homology"/>
<dbReference type="Pfam" id="PF00120">
    <property type="entry name" value="Gln-synt_C"/>
    <property type="match status" value="1"/>
</dbReference>
<dbReference type="SMART" id="SM01230">
    <property type="entry name" value="Gln-synt_C"/>
    <property type="match status" value="1"/>
</dbReference>
<dbReference type="GO" id="GO:0006542">
    <property type="term" value="P:glutamine biosynthetic process"/>
    <property type="evidence" value="ECO:0007669"/>
    <property type="project" value="InterPro"/>
</dbReference>
<keyword evidence="12" id="KW-1185">Reference proteome</keyword>
<dbReference type="Gene3D" id="3.30.590.10">
    <property type="entry name" value="Glutamine synthetase/guanido kinase, catalytic domain"/>
    <property type="match status" value="1"/>
</dbReference>
<dbReference type="InterPro" id="IPR008147">
    <property type="entry name" value="Gln_synt_N"/>
</dbReference>
<evidence type="ECO:0000256" key="8">
    <source>
        <dbReference type="RuleBase" id="RU000384"/>
    </source>
</evidence>
<keyword evidence="6" id="KW-0535">Nitrogen fixation</keyword>
<organism evidence="11 12">
    <name type="scientific">Maritimibacter harenae</name>
    <dbReference type="NCBI Taxonomy" id="2606218"/>
    <lineage>
        <taxon>Bacteria</taxon>
        <taxon>Pseudomonadati</taxon>
        <taxon>Pseudomonadota</taxon>
        <taxon>Alphaproteobacteria</taxon>
        <taxon>Rhodobacterales</taxon>
        <taxon>Roseobacteraceae</taxon>
        <taxon>Maritimibacter</taxon>
    </lineage>
</organism>